<sequence>MAQHSAKQRTARDVQQQFCVSERLPYLTIRTTRDSTQAYKAHSHAEFSVGLMLSGATQLSLPQGELLLEQGDIILIAPQIVHACNPLADRSRSYHMLYIDNAWCCDVLSAHYEYPVRQFSCNINKVAATAGSKRFNALLAAFIHQNHDADALAIADYLRYLLCRYCTPQTINDVANPIVHALTQRLLQNISSAPPLQAMAQEFKQPQATLIRTFKKHYGITPKAFVNNQRVEQAKMLLKSGMSIVDVASEVGCADQSQLHRMFVNYTASTPRQYQQTLSIFDNKS</sequence>
<name>A0ABT2FJD1_9GAMM</name>
<comment type="caution">
    <text evidence="5">The sequence shown here is derived from an EMBL/GenBank/DDBJ whole genome shotgun (WGS) entry which is preliminary data.</text>
</comment>
<proteinExistence type="predicted"/>
<gene>
    <name evidence="5" type="ORF">L9G74_06600</name>
</gene>
<protein>
    <submittedName>
        <fullName evidence="5">AraC family transcriptional regulator</fullName>
    </submittedName>
</protein>
<dbReference type="SUPFAM" id="SSF51215">
    <property type="entry name" value="Regulatory protein AraC"/>
    <property type="match status" value="1"/>
</dbReference>
<dbReference type="PANTHER" id="PTHR46796">
    <property type="entry name" value="HTH-TYPE TRANSCRIPTIONAL ACTIVATOR RHAS-RELATED"/>
    <property type="match status" value="1"/>
</dbReference>
<dbReference type="Pfam" id="PF02311">
    <property type="entry name" value="AraC_binding"/>
    <property type="match status" value="1"/>
</dbReference>
<dbReference type="SMART" id="SM00342">
    <property type="entry name" value="HTH_ARAC"/>
    <property type="match status" value="1"/>
</dbReference>
<dbReference type="PROSITE" id="PS01124">
    <property type="entry name" value="HTH_ARAC_FAMILY_2"/>
    <property type="match status" value="1"/>
</dbReference>
<evidence type="ECO:0000256" key="3">
    <source>
        <dbReference type="ARBA" id="ARBA00023163"/>
    </source>
</evidence>
<dbReference type="PANTHER" id="PTHR46796:SF2">
    <property type="entry name" value="TRANSCRIPTIONAL REGULATORY PROTEIN"/>
    <property type="match status" value="1"/>
</dbReference>
<dbReference type="InterPro" id="IPR009057">
    <property type="entry name" value="Homeodomain-like_sf"/>
</dbReference>
<dbReference type="InterPro" id="IPR014710">
    <property type="entry name" value="RmlC-like_jellyroll"/>
</dbReference>
<keyword evidence="3" id="KW-0804">Transcription</keyword>
<keyword evidence="1" id="KW-0805">Transcription regulation</keyword>
<accession>A0ABT2FJD1</accession>
<dbReference type="RefSeq" id="WP_238895504.1">
    <property type="nucleotide sequence ID" value="NZ_JAKOGG010000003.1"/>
</dbReference>
<dbReference type="InterPro" id="IPR037923">
    <property type="entry name" value="HTH-like"/>
</dbReference>
<evidence type="ECO:0000259" key="4">
    <source>
        <dbReference type="PROSITE" id="PS01124"/>
    </source>
</evidence>
<dbReference type="InterPro" id="IPR003313">
    <property type="entry name" value="AraC-bd"/>
</dbReference>
<keyword evidence="2" id="KW-0238">DNA-binding</keyword>
<evidence type="ECO:0000313" key="6">
    <source>
        <dbReference type="Proteomes" id="UP001201549"/>
    </source>
</evidence>
<dbReference type="Gene3D" id="1.10.10.60">
    <property type="entry name" value="Homeodomain-like"/>
    <property type="match status" value="2"/>
</dbReference>
<dbReference type="EMBL" id="JAKOGG010000003">
    <property type="protein sequence ID" value="MCS4556101.1"/>
    <property type="molecule type" value="Genomic_DNA"/>
</dbReference>
<dbReference type="Proteomes" id="UP001201549">
    <property type="component" value="Unassembled WGS sequence"/>
</dbReference>
<dbReference type="InterPro" id="IPR018060">
    <property type="entry name" value="HTH_AraC"/>
</dbReference>
<organism evidence="5 6">
    <name type="scientific">Shewanella electrica</name>
    <dbReference type="NCBI Taxonomy" id="515560"/>
    <lineage>
        <taxon>Bacteria</taxon>
        <taxon>Pseudomonadati</taxon>
        <taxon>Pseudomonadota</taxon>
        <taxon>Gammaproteobacteria</taxon>
        <taxon>Alteromonadales</taxon>
        <taxon>Shewanellaceae</taxon>
        <taxon>Shewanella</taxon>
    </lineage>
</organism>
<evidence type="ECO:0000256" key="1">
    <source>
        <dbReference type="ARBA" id="ARBA00023015"/>
    </source>
</evidence>
<evidence type="ECO:0000313" key="5">
    <source>
        <dbReference type="EMBL" id="MCS4556101.1"/>
    </source>
</evidence>
<keyword evidence="6" id="KW-1185">Reference proteome</keyword>
<dbReference type="Gene3D" id="2.60.120.10">
    <property type="entry name" value="Jelly Rolls"/>
    <property type="match status" value="1"/>
</dbReference>
<dbReference type="InterPro" id="IPR050204">
    <property type="entry name" value="AraC_XylS_family_regulators"/>
</dbReference>
<evidence type="ECO:0000256" key="2">
    <source>
        <dbReference type="ARBA" id="ARBA00023125"/>
    </source>
</evidence>
<dbReference type="SUPFAM" id="SSF46689">
    <property type="entry name" value="Homeodomain-like"/>
    <property type="match status" value="2"/>
</dbReference>
<reference evidence="6" key="1">
    <citation type="submission" date="2023-07" db="EMBL/GenBank/DDBJ databases">
        <title>Shewanella mangrovi sp. nov., an acetaldehyde- degrading bacterium isolated from mangrove sediment.</title>
        <authorList>
            <person name="Liu Y."/>
        </authorList>
    </citation>
    <scope>NUCLEOTIDE SEQUENCE [LARGE SCALE GENOMIC DNA]</scope>
    <source>
        <strain evidence="6">C32</strain>
    </source>
</reference>
<dbReference type="Pfam" id="PF12833">
    <property type="entry name" value="HTH_18"/>
    <property type="match status" value="1"/>
</dbReference>
<feature type="domain" description="HTH araC/xylS-type" evidence="4">
    <location>
        <begin position="180"/>
        <end position="277"/>
    </location>
</feature>